<dbReference type="InterPro" id="IPR000109">
    <property type="entry name" value="POT_fam"/>
</dbReference>
<dbReference type="Proteomes" id="UP000823388">
    <property type="component" value="Chromosome 6K"/>
</dbReference>
<feature type="transmembrane region" description="Helical" evidence="6">
    <location>
        <begin position="27"/>
        <end position="47"/>
    </location>
</feature>
<comment type="subcellular location">
    <subcellularLocation>
        <location evidence="1">Membrane</location>
        <topology evidence="1">Multi-pass membrane protein</topology>
    </subcellularLocation>
</comment>
<dbReference type="AlphaFoldDB" id="A0A8T0R840"/>
<evidence type="ECO:0000256" key="2">
    <source>
        <dbReference type="ARBA" id="ARBA00005982"/>
    </source>
</evidence>
<gene>
    <name evidence="7" type="ORF">PVAP13_6KG030300</name>
</gene>
<feature type="transmembrane region" description="Helical" evidence="6">
    <location>
        <begin position="323"/>
        <end position="343"/>
    </location>
</feature>
<dbReference type="FunFam" id="1.20.1250.20:FF:000331">
    <property type="entry name" value="Protein NRT1/ PTR FAMILY 4.2"/>
    <property type="match status" value="1"/>
</dbReference>
<keyword evidence="4 6" id="KW-1133">Transmembrane helix</keyword>
<keyword evidence="3 6" id="KW-0812">Transmembrane</keyword>
<evidence type="ECO:0000313" key="8">
    <source>
        <dbReference type="Proteomes" id="UP000823388"/>
    </source>
</evidence>
<dbReference type="EMBL" id="CM029047">
    <property type="protein sequence ID" value="KAG2581370.1"/>
    <property type="molecule type" value="Genomic_DNA"/>
</dbReference>
<accession>A0A8T0R840</accession>
<feature type="transmembrane region" description="Helical" evidence="6">
    <location>
        <begin position="184"/>
        <end position="205"/>
    </location>
</feature>
<reference evidence="7" key="1">
    <citation type="submission" date="2020-05" db="EMBL/GenBank/DDBJ databases">
        <title>WGS assembly of Panicum virgatum.</title>
        <authorList>
            <person name="Lovell J.T."/>
            <person name="Jenkins J."/>
            <person name="Shu S."/>
            <person name="Juenger T.E."/>
            <person name="Schmutz J."/>
        </authorList>
    </citation>
    <scope>NUCLEOTIDE SEQUENCE</scope>
    <source>
        <strain evidence="7">AP13</strain>
    </source>
</reference>
<feature type="transmembrane region" description="Helical" evidence="6">
    <location>
        <begin position="441"/>
        <end position="461"/>
    </location>
</feature>
<feature type="transmembrane region" description="Helical" evidence="6">
    <location>
        <begin position="363"/>
        <end position="380"/>
    </location>
</feature>
<feature type="transmembrane region" description="Helical" evidence="6">
    <location>
        <begin position="90"/>
        <end position="113"/>
    </location>
</feature>
<comment type="caution">
    <text evidence="7">The sequence shown here is derived from an EMBL/GenBank/DDBJ whole genome shotgun (WGS) entry which is preliminary data.</text>
</comment>
<evidence type="ECO:0000256" key="6">
    <source>
        <dbReference type="SAM" id="Phobius"/>
    </source>
</evidence>
<feature type="transmembrane region" description="Helical" evidence="6">
    <location>
        <begin position="401"/>
        <end position="421"/>
    </location>
</feature>
<dbReference type="SUPFAM" id="SSF103473">
    <property type="entry name" value="MFS general substrate transporter"/>
    <property type="match status" value="1"/>
</dbReference>
<feature type="transmembrane region" description="Helical" evidence="6">
    <location>
        <begin position="67"/>
        <end position="83"/>
    </location>
</feature>
<protein>
    <submittedName>
        <fullName evidence="7">Uncharacterized protein</fullName>
    </submittedName>
</protein>
<evidence type="ECO:0000256" key="1">
    <source>
        <dbReference type="ARBA" id="ARBA00004141"/>
    </source>
</evidence>
<dbReference type="PANTHER" id="PTHR11654">
    <property type="entry name" value="OLIGOPEPTIDE TRANSPORTER-RELATED"/>
    <property type="match status" value="1"/>
</dbReference>
<proteinExistence type="inferred from homology"/>
<name>A0A8T0R840_PANVG</name>
<evidence type="ECO:0000313" key="7">
    <source>
        <dbReference type="EMBL" id="KAG2581370.1"/>
    </source>
</evidence>
<dbReference type="Pfam" id="PF00854">
    <property type="entry name" value="PTR2"/>
    <property type="match status" value="1"/>
</dbReference>
<organism evidence="7 8">
    <name type="scientific">Panicum virgatum</name>
    <name type="common">Blackwell switchgrass</name>
    <dbReference type="NCBI Taxonomy" id="38727"/>
    <lineage>
        <taxon>Eukaryota</taxon>
        <taxon>Viridiplantae</taxon>
        <taxon>Streptophyta</taxon>
        <taxon>Embryophyta</taxon>
        <taxon>Tracheophyta</taxon>
        <taxon>Spermatophyta</taxon>
        <taxon>Magnoliopsida</taxon>
        <taxon>Liliopsida</taxon>
        <taxon>Poales</taxon>
        <taxon>Poaceae</taxon>
        <taxon>PACMAD clade</taxon>
        <taxon>Panicoideae</taxon>
        <taxon>Panicodae</taxon>
        <taxon>Paniceae</taxon>
        <taxon>Panicinae</taxon>
        <taxon>Panicum</taxon>
        <taxon>Panicum sect. Hiantes</taxon>
    </lineage>
</organism>
<evidence type="ECO:0000256" key="3">
    <source>
        <dbReference type="ARBA" id="ARBA00022692"/>
    </source>
</evidence>
<keyword evidence="5 6" id="KW-0472">Membrane</keyword>
<keyword evidence="8" id="KW-1185">Reference proteome</keyword>
<evidence type="ECO:0000256" key="5">
    <source>
        <dbReference type="ARBA" id="ARBA00023136"/>
    </source>
</evidence>
<dbReference type="OrthoDB" id="8904098at2759"/>
<feature type="transmembrane region" description="Helical" evidence="6">
    <location>
        <begin position="473"/>
        <end position="494"/>
    </location>
</feature>
<evidence type="ECO:0000256" key="4">
    <source>
        <dbReference type="ARBA" id="ARBA00022989"/>
    </source>
</evidence>
<dbReference type="InterPro" id="IPR036259">
    <property type="entry name" value="MFS_trans_sf"/>
</dbReference>
<sequence>MALQGLVDWKGRPVNPKRHGGVKATMFIYFLVVMTNIGNIPMLLNIVSYLHGTMHMGIADASTTATNLYGAICVFTFFGAFISDSYIKRFYTILIFAPIEILGYMLLACQAHFPSLHPPPCDIASHPGECTAVSGRNLSLLTLGLYVIPLGEGAVRVCAAALGGDQFDDSDPQELRGKMSFFNWYTFCISLGGFLGLVLVVWVQNNKGWDLGLALSALVALLGAVVLLTGLPFYRHQNPTGSPLTRILQVFVAALRKRNLPAPENLMEMREEATEGTCTSIQVLERTSGFKFLDKAAVDDGDRRRWSLCTVTQVEEAKIILRMLPVFLSSVLGYLPIPLLLTFTVQQGGTMDTRLGAAHVPPASLFVIPVVFQMLTLVAYDRAAVPWLRRATGYAGGVTHLQRIGAGFASSVVALAVAAAVEARRRGGGAAEMSVFWLTPQFFLLGVMDVTSFVGLLEFFYSEASAGMKSIGGAVFFCILGVASWLGSLLIRVVNRATARRGGGTGWLDGADLDAGRLDLFYWLLAVFGLVSLVLYLLCAWRYTYRHDPRMQSRMEDDRVSPASMKQAAV</sequence>
<dbReference type="GO" id="GO:0022857">
    <property type="term" value="F:transmembrane transporter activity"/>
    <property type="evidence" value="ECO:0007669"/>
    <property type="project" value="InterPro"/>
</dbReference>
<comment type="similarity">
    <text evidence="2">Belongs to the major facilitator superfamily. Proton-dependent oligopeptide transporter (POT/PTR) (TC 2.A.17) family.</text>
</comment>
<dbReference type="GO" id="GO:0016020">
    <property type="term" value="C:membrane"/>
    <property type="evidence" value="ECO:0007669"/>
    <property type="project" value="UniProtKB-SubCell"/>
</dbReference>
<dbReference type="Gene3D" id="1.20.1250.20">
    <property type="entry name" value="MFS general substrate transporter like domains"/>
    <property type="match status" value="1"/>
</dbReference>
<feature type="transmembrane region" description="Helical" evidence="6">
    <location>
        <begin position="143"/>
        <end position="163"/>
    </location>
</feature>
<feature type="transmembrane region" description="Helical" evidence="6">
    <location>
        <begin position="520"/>
        <end position="545"/>
    </location>
</feature>
<feature type="transmembrane region" description="Helical" evidence="6">
    <location>
        <begin position="211"/>
        <end position="234"/>
    </location>
</feature>